<dbReference type="InterPro" id="IPR016186">
    <property type="entry name" value="C-type_lectin-like/link_sf"/>
</dbReference>
<dbReference type="STRING" id="62062.ENSHHUP00000026087"/>
<dbReference type="InterPro" id="IPR016187">
    <property type="entry name" value="CTDL_fold"/>
</dbReference>
<proteinExistence type="predicted"/>
<sequence length="156" mass="17993">MYRLAALCLGLICILQATLNITLRLLYRDSSETSYINMTKVKDQLQVERDGLQTELPVLDLYYISTEKRNWEVSRQDCLRRGADLVIINSREEQVFVNGFWEVWIGLTDRDEEGVWNLVDGTPLTTGYWASQQPNSYLGLKSWHDFVPVSLCANLV</sequence>
<evidence type="ECO:0000313" key="2">
    <source>
        <dbReference type="Ensembl" id="ENSHHUP00000026087.1"/>
    </source>
</evidence>
<dbReference type="SMART" id="SM00034">
    <property type="entry name" value="CLECT"/>
    <property type="match status" value="1"/>
</dbReference>
<dbReference type="AlphaFoldDB" id="A0A4W5LJS3"/>
<dbReference type="Gene3D" id="3.10.100.10">
    <property type="entry name" value="Mannose-Binding Protein A, subunit A"/>
    <property type="match status" value="1"/>
</dbReference>
<evidence type="ECO:0000259" key="1">
    <source>
        <dbReference type="PROSITE" id="PS50041"/>
    </source>
</evidence>
<dbReference type="PANTHER" id="PTHR22803">
    <property type="entry name" value="MANNOSE, PHOSPHOLIPASE, LECTIN RECEPTOR RELATED"/>
    <property type="match status" value="1"/>
</dbReference>
<dbReference type="InterPro" id="IPR050111">
    <property type="entry name" value="C-type_lectin/snaclec_domain"/>
</dbReference>
<protein>
    <recommendedName>
        <fullName evidence="1">C-type lectin domain-containing protein</fullName>
    </recommendedName>
</protein>
<dbReference type="GeneTree" id="ENSGT01020000230338"/>
<reference evidence="3" key="1">
    <citation type="submission" date="2018-06" db="EMBL/GenBank/DDBJ databases">
        <title>Genome assembly of Danube salmon.</title>
        <authorList>
            <person name="Macqueen D.J."/>
            <person name="Gundappa M.K."/>
        </authorList>
    </citation>
    <scope>NUCLEOTIDE SEQUENCE [LARGE SCALE GENOMIC DNA]</scope>
</reference>
<name>A0A4W5LJS3_9TELE</name>
<evidence type="ECO:0000313" key="3">
    <source>
        <dbReference type="Proteomes" id="UP000314982"/>
    </source>
</evidence>
<organism evidence="2 3">
    <name type="scientific">Hucho hucho</name>
    <name type="common">huchen</name>
    <dbReference type="NCBI Taxonomy" id="62062"/>
    <lineage>
        <taxon>Eukaryota</taxon>
        <taxon>Metazoa</taxon>
        <taxon>Chordata</taxon>
        <taxon>Craniata</taxon>
        <taxon>Vertebrata</taxon>
        <taxon>Euteleostomi</taxon>
        <taxon>Actinopterygii</taxon>
        <taxon>Neopterygii</taxon>
        <taxon>Teleostei</taxon>
        <taxon>Protacanthopterygii</taxon>
        <taxon>Salmoniformes</taxon>
        <taxon>Salmonidae</taxon>
        <taxon>Salmoninae</taxon>
        <taxon>Hucho</taxon>
    </lineage>
</organism>
<dbReference type="InterPro" id="IPR001304">
    <property type="entry name" value="C-type_lectin-like"/>
</dbReference>
<reference evidence="2" key="3">
    <citation type="submission" date="2025-09" db="UniProtKB">
        <authorList>
            <consortium name="Ensembl"/>
        </authorList>
    </citation>
    <scope>IDENTIFICATION</scope>
</reference>
<dbReference type="Ensembl" id="ENSHHUT00000027119.1">
    <property type="protein sequence ID" value="ENSHHUP00000026087.1"/>
    <property type="gene ID" value="ENSHHUG00000016480.1"/>
</dbReference>
<dbReference type="SUPFAM" id="SSF56436">
    <property type="entry name" value="C-type lectin-like"/>
    <property type="match status" value="1"/>
</dbReference>
<feature type="domain" description="C-type lectin" evidence="1">
    <location>
        <begin position="62"/>
        <end position="145"/>
    </location>
</feature>
<dbReference type="Proteomes" id="UP000314982">
    <property type="component" value="Unassembled WGS sequence"/>
</dbReference>
<accession>A0A4W5LJS3</accession>
<dbReference type="Pfam" id="PF00059">
    <property type="entry name" value="Lectin_C"/>
    <property type="match status" value="1"/>
</dbReference>
<dbReference type="PROSITE" id="PS50041">
    <property type="entry name" value="C_TYPE_LECTIN_2"/>
    <property type="match status" value="1"/>
</dbReference>
<keyword evidence="3" id="KW-1185">Reference proteome</keyword>
<reference evidence="2" key="2">
    <citation type="submission" date="2025-08" db="UniProtKB">
        <authorList>
            <consortium name="Ensembl"/>
        </authorList>
    </citation>
    <scope>IDENTIFICATION</scope>
</reference>